<name>A0A9P0CW70_9CUCU</name>
<evidence type="ECO:0000259" key="3">
    <source>
        <dbReference type="Pfam" id="PF00135"/>
    </source>
</evidence>
<dbReference type="InterPro" id="IPR002018">
    <property type="entry name" value="CarbesteraseB"/>
</dbReference>
<evidence type="ECO:0000256" key="2">
    <source>
        <dbReference type="SAM" id="SignalP"/>
    </source>
</evidence>
<dbReference type="Gene3D" id="3.40.50.1820">
    <property type="entry name" value="alpha/beta hydrolase"/>
    <property type="match status" value="1"/>
</dbReference>
<organism evidence="4 5">
    <name type="scientific">Psylliodes chrysocephalus</name>
    <dbReference type="NCBI Taxonomy" id="3402493"/>
    <lineage>
        <taxon>Eukaryota</taxon>
        <taxon>Metazoa</taxon>
        <taxon>Ecdysozoa</taxon>
        <taxon>Arthropoda</taxon>
        <taxon>Hexapoda</taxon>
        <taxon>Insecta</taxon>
        <taxon>Pterygota</taxon>
        <taxon>Neoptera</taxon>
        <taxon>Endopterygota</taxon>
        <taxon>Coleoptera</taxon>
        <taxon>Polyphaga</taxon>
        <taxon>Cucujiformia</taxon>
        <taxon>Chrysomeloidea</taxon>
        <taxon>Chrysomelidae</taxon>
        <taxon>Galerucinae</taxon>
        <taxon>Alticini</taxon>
        <taxon>Psylliodes</taxon>
    </lineage>
</organism>
<accession>A0A9P0CW70</accession>
<reference evidence="4" key="1">
    <citation type="submission" date="2022-01" db="EMBL/GenBank/DDBJ databases">
        <authorList>
            <person name="King R."/>
        </authorList>
    </citation>
    <scope>NUCLEOTIDE SEQUENCE</scope>
</reference>
<keyword evidence="1" id="KW-0325">Glycoprotein</keyword>
<dbReference type="InterPro" id="IPR029058">
    <property type="entry name" value="AB_hydrolase_fold"/>
</dbReference>
<dbReference type="AlphaFoldDB" id="A0A9P0CW70"/>
<dbReference type="PANTHER" id="PTHR11559">
    <property type="entry name" value="CARBOXYLESTERASE"/>
    <property type="match status" value="1"/>
</dbReference>
<keyword evidence="5" id="KW-1185">Reference proteome</keyword>
<evidence type="ECO:0000313" key="5">
    <source>
        <dbReference type="Proteomes" id="UP001153636"/>
    </source>
</evidence>
<evidence type="ECO:0000256" key="1">
    <source>
        <dbReference type="ARBA" id="ARBA00023180"/>
    </source>
</evidence>
<dbReference type="InterPro" id="IPR050309">
    <property type="entry name" value="Type-B_Carboxylest/Lipase"/>
</dbReference>
<dbReference type="EMBL" id="OV651814">
    <property type="protein sequence ID" value="CAH1106975.1"/>
    <property type="molecule type" value="Genomic_DNA"/>
</dbReference>
<keyword evidence="2" id="KW-0732">Signal</keyword>
<dbReference type="Pfam" id="PF00135">
    <property type="entry name" value="COesterase"/>
    <property type="match status" value="1"/>
</dbReference>
<feature type="chain" id="PRO_5040251433" description="Carboxylesterase type B domain-containing protein" evidence="2">
    <location>
        <begin position="21"/>
        <end position="567"/>
    </location>
</feature>
<dbReference type="SUPFAM" id="SSF53474">
    <property type="entry name" value="alpha/beta-Hydrolases"/>
    <property type="match status" value="1"/>
</dbReference>
<feature type="signal peptide" evidence="2">
    <location>
        <begin position="1"/>
        <end position="20"/>
    </location>
</feature>
<gene>
    <name evidence="4" type="ORF">PSYICH_LOCUS6817</name>
</gene>
<feature type="domain" description="Carboxylesterase type B" evidence="3">
    <location>
        <begin position="29"/>
        <end position="547"/>
    </location>
</feature>
<dbReference type="OrthoDB" id="6846267at2759"/>
<sequence length="567" mass="63605">MRATNLLSFVWLFYAAQIHGFPYNKSAYKEVRITDGTVLGKLIVTHKNTEFYAFQDIPYAQPPIGPLRLMEALPALPWEGVLNTTENSKICYQFNQKHFDSRENEDCLVLNVYSTADQSDDELLPVLFWIHGGGFSVSSGAIDLFGPHYFMDKKIVVVTVNFRLGPLGFLSTDDGVLPTNLGLRDQNLALKWVQKNIASFGGDPSKVTIGGQESGAALVGYHVFNKKSQGLFRAAILQSGSPLSCMALQKNSKNFAQSLAKALTPNNQSDLTSQEILHIIKTADIEQLKTETIKLQIARSFRPDFANCLPMASYPMSAVKEDENDENAFVTGMNHERLKNGDINRVPTLLGFNSEEVLVYNVSKLLVQTSLIDLNVSLAVVANLIMADENRKEAGKELTKLYTNSTLASTQLGSVGFMGDCAFTTPIARHALLQSQYTDVYLYQFSYLGILGRYEYTDIEGASYVGNKEELGYFWHNATADNLDQFPKEDILTHERVMEMWSQFIKHLNPTGNNSEVLGDFKWPKVAEEDFLYLDINSELTVKSGPKKYFDYSRVYSKYGSEKFDTY</sequence>
<protein>
    <recommendedName>
        <fullName evidence="3">Carboxylesterase type B domain-containing protein</fullName>
    </recommendedName>
</protein>
<proteinExistence type="predicted"/>
<evidence type="ECO:0000313" key="4">
    <source>
        <dbReference type="EMBL" id="CAH1106975.1"/>
    </source>
</evidence>
<dbReference type="Proteomes" id="UP001153636">
    <property type="component" value="Chromosome 2"/>
</dbReference>